<reference evidence="3" key="1">
    <citation type="journal article" date="2021" name="bioRxiv">
        <title>Whole Genome Assembly and Annotation of Northern Wild Rice, Zizania palustris L., Supports a Whole Genome Duplication in the Zizania Genus.</title>
        <authorList>
            <person name="Haas M."/>
            <person name="Kono T."/>
            <person name="Macchietto M."/>
            <person name="Millas R."/>
            <person name="McGilp L."/>
            <person name="Shao M."/>
            <person name="Duquette J."/>
            <person name="Hirsch C.N."/>
            <person name="Kimball J."/>
        </authorList>
    </citation>
    <scope>NUCLEOTIDE SEQUENCE</scope>
    <source>
        <tissue evidence="3">Fresh leaf tissue</tissue>
    </source>
</reference>
<proteinExistence type="inferred from homology"/>
<comment type="similarity">
    <text evidence="1">Belongs to the OBAP family.</text>
</comment>
<dbReference type="PANTHER" id="PTHR31360">
    <property type="match status" value="1"/>
</dbReference>
<name>A0A8J5UW33_ZIZPA</name>
<dbReference type="Proteomes" id="UP000729402">
    <property type="component" value="Unassembled WGS sequence"/>
</dbReference>
<feature type="compositionally biased region" description="Polar residues" evidence="2">
    <location>
        <begin position="9"/>
        <end position="20"/>
    </location>
</feature>
<dbReference type="InterPro" id="IPR010686">
    <property type="entry name" value="OBAP-like"/>
</dbReference>
<dbReference type="EMBL" id="JAAALK010001817">
    <property type="protein sequence ID" value="KAG8040110.1"/>
    <property type="molecule type" value="Genomic_DNA"/>
</dbReference>
<feature type="region of interest" description="Disordered" evidence="2">
    <location>
        <begin position="150"/>
        <end position="186"/>
    </location>
</feature>
<evidence type="ECO:0000256" key="2">
    <source>
        <dbReference type="SAM" id="MobiDB-lite"/>
    </source>
</evidence>
<sequence length="401" mass="44114">MAHDEAVATQKTGKTTSPSKDQPAPCPYPDWSTMQMANPLSVEPAKSANSKERSSKKNSRKLMELQYLLAVVTVKKQCHPVGITVEKALVRRESLRGNGAWVWSCSVIKPTATNVANSRALGSPISLPPGVMVPSHTGVSTELLIKSKSKRRSDGVVVPQRGSAREGQRRRGRTLLETGDRLHPGPSEGFAPHHQIHEHLCSFHFYGDDMTRQVEAHHFCAHVNEDVRQCLVFDGPDAGARLIGVEYMVAEPLFLTLPDDEKPLWHTHEFEVKSGVLFLPGVAGVVERHNLEKVCKTYGKTIHFWQVDRGDALPLGLPQIMMALTRDGQLRQDLAQRVEEKFGVSFQKESENRAYMRGPEHGIHPLANAAGKGLKTDLREVDLPATTTTATAHAGGFSLDG</sequence>
<dbReference type="PANTHER" id="PTHR31360:SF0">
    <property type="entry name" value="OIL BODY-ASSOCIATED PROTEIN 1B"/>
    <property type="match status" value="1"/>
</dbReference>
<comment type="caution">
    <text evidence="3">The sequence shown here is derived from an EMBL/GenBank/DDBJ whole genome shotgun (WGS) entry which is preliminary data.</text>
</comment>
<organism evidence="3 4">
    <name type="scientific">Zizania palustris</name>
    <name type="common">Northern wild rice</name>
    <dbReference type="NCBI Taxonomy" id="103762"/>
    <lineage>
        <taxon>Eukaryota</taxon>
        <taxon>Viridiplantae</taxon>
        <taxon>Streptophyta</taxon>
        <taxon>Embryophyta</taxon>
        <taxon>Tracheophyta</taxon>
        <taxon>Spermatophyta</taxon>
        <taxon>Magnoliopsida</taxon>
        <taxon>Liliopsida</taxon>
        <taxon>Poales</taxon>
        <taxon>Poaceae</taxon>
        <taxon>BOP clade</taxon>
        <taxon>Oryzoideae</taxon>
        <taxon>Oryzeae</taxon>
        <taxon>Zizaniinae</taxon>
        <taxon>Zizania</taxon>
    </lineage>
</organism>
<evidence type="ECO:0000313" key="3">
    <source>
        <dbReference type="EMBL" id="KAG8040110.1"/>
    </source>
</evidence>
<protein>
    <submittedName>
        <fullName evidence="3">Uncharacterized protein</fullName>
    </submittedName>
</protein>
<evidence type="ECO:0000313" key="4">
    <source>
        <dbReference type="Proteomes" id="UP000729402"/>
    </source>
</evidence>
<evidence type="ECO:0000256" key="1">
    <source>
        <dbReference type="ARBA" id="ARBA00009740"/>
    </source>
</evidence>
<dbReference type="OrthoDB" id="1901244at2759"/>
<accession>A0A8J5UW33</accession>
<reference evidence="3" key="2">
    <citation type="submission" date="2021-02" db="EMBL/GenBank/DDBJ databases">
        <authorList>
            <person name="Kimball J.A."/>
            <person name="Haas M.W."/>
            <person name="Macchietto M."/>
            <person name="Kono T."/>
            <person name="Duquette J."/>
            <person name="Shao M."/>
        </authorList>
    </citation>
    <scope>NUCLEOTIDE SEQUENCE</scope>
    <source>
        <tissue evidence="3">Fresh leaf tissue</tissue>
    </source>
</reference>
<dbReference type="AlphaFoldDB" id="A0A8J5UW33"/>
<feature type="region of interest" description="Disordered" evidence="2">
    <location>
        <begin position="1"/>
        <end position="59"/>
    </location>
</feature>
<gene>
    <name evidence="3" type="ORF">GUJ93_ZPchr0650g16442</name>
</gene>
<dbReference type="Pfam" id="PF06884">
    <property type="entry name" value="DUF1264"/>
    <property type="match status" value="1"/>
</dbReference>
<keyword evidence="4" id="KW-1185">Reference proteome</keyword>